<name>M7NIE5_PNEMU</name>
<evidence type="ECO:0000256" key="3">
    <source>
        <dbReference type="ARBA" id="ARBA00011060"/>
    </source>
</evidence>
<gene>
    <name evidence="7" type="ORF">PNEG_03178</name>
</gene>
<evidence type="ECO:0000256" key="5">
    <source>
        <dbReference type="ARBA" id="ARBA00023242"/>
    </source>
</evidence>
<dbReference type="VEuPathDB" id="FungiDB:PNEG_03178"/>
<comment type="caution">
    <text evidence="7">The sequence shown here is derived from an EMBL/GenBank/DDBJ whole genome shotgun (WGS) entry which is preliminary data.</text>
</comment>
<keyword evidence="4" id="KW-0158">Chromosome</keyword>
<dbReference type="GO" id="GO:0005634">
    <property type="term" value="C:nucleus"/>
    <property type="evidence" value="ECO:0007669"/>
    <property type="project" value="UniProtKB-SubCell"/>
</dbReference>
<dbReference type="STRING" id="1069680.M7NIE5"/>
<keyword evidence="8" id="KW-1185">Reference proteome</keyword>
<dbReference type="InterPro" id="IPR025204">
    <property type="entry name" value="CENP-L"/>
</dbReference>
<protein>
    <submittedName>
        <fullName evidence="7">Uncharacterized protein</fullName>
    </submittedName>
</protein>
<dbReference type="GO" id="GO:0000775">
    <property type="term" value="C:chromosome, centromeric region"/>
    <property type="evidence" value="ECO:0007669"/>
    <property type="project" value="UniProtKB-SubCell"/>
</dbReference>
<dbReference type="OrthoDB" id="8864979at2759"/>
<evidence type="ECO:0000256" key="2">
    <source>
        <dbReference type="ARBA" id="ARBA00004584"/>
    </source>
</evidence>
<evidence type="ECO:0000256" key="4">
    <source>
        <dbReference type="ARBA" id="ARBA00022454"/>
    </source>
</evidence>
<comment type="similarity">
    <text evidence="3">Belongs to the CENP-L/IML3 family.</text>
</comment>
<dbReference type="Proteomes" id="UP000011958">
    <property type="component" value="Unassembled WGS sequence"/>
</dbReference>
<dbReference type="RefSeq" id="XP_007875241.1">
    <property type="nucleotide sequence ID" value="XM_007877050.1"/>
</dbReference>
<keyword evidence="5" id="KW-0539">Nucleus</keyword>
<reference evidence="8" key="1">
    <citation type="journal article" date="2016" name="Nat. Commun.">
        <title>Genome analysis of three Pneumocystis species reveals adaptation mechanisms to life exclusively in mammalian hosts.</title>
        <authorList>
            <person name="Ma L."/>
            <person name="Chen Z."/>
            <person name="Huang D.W."/>
            <person name="Kutty G."/>
            <person name="Ishihara M."/>
            <person name="Wang H."/>
            <person name="Abouelleil A."/>
            <person name="Bishop L."/>
            <person name="Davey E."/>
            <person name="Deng R."/>
            <person name="Deng X."/>
            <person name="Fan L."/>
            <person name="Fantoni G."/>
            <person name="Fitzgerald M."/>
            <person name="Gogineni E."/>
            <person name="Goldberg J.M."/>
            <person name="Handley G."/>
            <person name="Hu X."/>
            <person name="Huber C."/>
            <person name="Jiao X."/>
            <person name="Jones K."/>
            <person name="Levin J.Z."/>
            <person name="Liu Y."/>
            <person name="Macdonald P."/>
            <person name="Melnikov A."/>
            <person name="Raley C."/>
            <person name="Sassi M."/>
            <person name="Sherman B.T."/>
            <person name="Song X."/>
            <person name="Sykes S."/>
            <person name="Tran B."/>
            <person name="Walsh L."/>
            <person name="Xia Y."/>
            <person name="Yang J."/>
            <person name="Young S."/>
            <person name="Zeng Q."/>
            <person name="Zheng X."/>
            <person name="Stephens R."/>
            <person name="Nusbaum C."/>
            <person name="Birren B.W."/>
            <person name="Azadi P."/>
            <person name="Lempicki R.A."/>
            <person name="Cuomo C.A."/>
            <person name="Kovacs J.A."/>
        </authorList>
    </citation>
    <scope>NUCLEOTIDE SEQUENCE [LARGE SCALE GENOMIC DNA]</scope>
    <source>
        <strain evidence="8">B123</strain>
    </source>
</reference>
<dbReference type="EMBL" id="AFWA02000010">
    <property type="protein sequence ID" value="EMR08338.1"/>
    <property type="molecule type" value="Genomic_DNA"/>
</dbReference>
<dbReference type="HOGENOM" id="CLU_1023493_0_0_1"/>
<evidence type="ECO:0000313" key="7">
    <source>
        <dbReference type="EMBL" id="EMR08338.1"/>
    </source>
</evidence>
<evidence type="ECO:0000313" key="8">
    <source>
        <dbReference type="Proteomes" id="UP000011958"/>
    </source>
</evidence>
<comment type="subcellular location">
    <subcellularLocation>
        <location evidence="2">Chromosome</location>
        <location evidence="2">Centromere</location>
    </subcellularLocation>
    <subcellularLocation>
        <location evidence="1">Nucleus</location>
    </subcellularLocation>
</comment>
<evidence type="ECO:0000256" key="1">
    <source>
        <dbReference type="ARBA" id="ARBA00004123"/>
    </source>
</evidence>
<sequence>MNLHFESTFGESLESSFNWFNHSMTLTRLTPFFNFSEDCLMTYSRDLLDIIRRTRLPRLPVIEMCRWNLIAPHEGLGSCIWLHFLFAGDQTLGKSITYTCLLVSLSEKKEGWREFPLLISRIPGELLQVVLNYLTSRFDSWAMPFQLKSMTLIDLLQMYVKSVDPATDDACQPLELMFLTKSIKGLRRIIVGVKGRDMLIWRERELGFFEGLKKYLFEQTTIDFNKLELCRIGCAGFIISSEGKLKILKPIQLQIITAILKMEARKNMEMIS</sequence>
<proteinExistence type="inferred from homology"/>
<keyword evidence="6" id="KW-0137">Centromere</keyword>
<accession>M7NIE5</accession>
<evidence type="ECO:0000256" key="6">
    <source>
        <dbReference type="ARBA" id="ARBA00023328"/>
    </source>
</evidence>
<dbReference type="PANTHER" id="PTHR31740">
    <property type="entry name" value="CENTROMERE PROTEIN L"/>
    <property type="match status" value="1"/>
</dbReference>
<dbReference type="GeneID" id="19896865"/>
<dbReference type="Pfam" id="PF13092">
    <property type="entry name" value="CENP-L"/>
    <property type="match status" value="1"/>
</dbReference>
<organism evidence="7 8">
    <name type="scientific">Pneumocystis murina (strain B123)</name>
    <name type="common">Mouse pneumocystis pneumonia agent</name>
    <name type="synonym">Pneumocystis carinii f. sp. muris</name>
    <dbReference type="NCBI Taxonomy" id="1069680"/>
    <lineage>
        <taxon>Eukaryota</taxon>
        <taxon>Fungi</taxon>
        <taxon>Dikarya</taxon>
        <taxon>Ascomycota</taxon>
        <taxon>Taphrinomycotina</taxon>
        <taxon>Pneumocystomycetes</taxon>
        <taxon>Pneumocystaceae</taxon>
        <taxon>Pneumocystis</taxon>
    </lineage>
</organism>
<dbReference type="PANTHER" id="PTHR31740:SF2">
    <property type="entry name" value="CENTROMERE PROTEIN L"/>
    <property type="match status" value="1"/>
</dbReference>
<dbReference type="AlphaFoldDB" id="M7NIE5"/>
<dbReference type="OMA" id="CRIGCAG"/>